<organism evidence="6 7">
    <name type="scientific">Sphenostylis stenocarpa</name>
    <dbReference type="NCBI Taxonomy" id="92480"/>
    <lineage>
        <taxon>Eukaryota</taxon>
        <taxon>Viridiplantae</taxon>
        <taxon>Streptophyta</taxon>
        <taxon>Embryophyta</taxon>
        <taxon>Tracheophyta</taxon>
        <taxon>Spermatophyta</taxon>
        <taxon>Magnoliopsida</taxon>
        <taxon>eudicotyledons</taxon>
        <taxon>Gunneridae</taxon>
        <taxon>Pentapetalae</taxon>
        <taxon>rosids</taxon>
        <taxon>fabids</taxon>
        <taxon>Fabales</taxon>
        <taxon>Fabaceae</taxon>
        <taxon>Papilionoideae</taxon>
        <taxon>50 kb inversion clade</taxon>
        <taxon>NPAAA clade</taxon>
        <taxon>indigoferoid/millettioid clade</taxon>
        <taxon>Phaseoleae</taxon>
        <taxon>Sphenostylis</taxon>
    </lineage>
</organism>
<evidence type="ECO:0000259" key="4">
    <source>
        <dbReference type="PROSITE" id="PS50046"/>
    </source>
</evidence>
<feature type="compositionally biased region" description="Pro residues" evidence="3">
    <location>
        <begin position="1"/>
        <end position="12"/>
    </location>
</feature>
<proteinExistence type="inferred from homology"/>
<feature type="compositionally biased region" description="Polar residues" evidence="3">
    <location>
        <begin position="24"/>
        <end position="37"/>
    </location>
</feature>
<dbReference type="PROSITE" id="PS50181">
    <property type="entry name" value="FBOX"/>
    <property type="match status" value="1"/>
</dbReference>
<evidence type="ECO:0000256" key="2">
    <source>
        <dbReference type="ARBA" id="ARBA00023170"/>
    </source>
</evidence>
<dbReference type="CDD" id="cd22162">
    <property type="entry name" value="F-box_AtSKIP3-like"/>
    <property type="match status" value="1"/>
</dbReference>
<evidence type="ECO:0000256" key="1">
    <source>
        <dbReference type="ARBA" id="ARBA00008235"/>
    </source>
</evidence>
<dbReference type="InterPro" id="IPR001810">
    <property type="entry name" value="F-box_dom"/>
</dbReference>
<dbReference type="EMBL" id="OY731408">
    <property type="protein sequence ID" value="CAJ1978097.1"/>
    <property type="molecule type" value="Genomic_DNA"/>
</dbReference>
<feature type="domain" description="F-box" evidence="5">
    <location>
        <begin position="277"/>
        <end position="323"/>
    </location>
</feature>
<dbReference type="InterPro" id="IPR003018">
    <property type="entry name" value="GAF"/>
</dbReference>
<dbReference type="AlphaFoldDB" id="A0AA86W457"/>
<gene>
    <name evidence="6" type="ORF">AYBTSS11_LOCUS30275</name>
</gene>
<evidence type="ECO:0000313" key="7">
    <source>
        <dbReference type="Proteomes" id="UP001189624"/>
    </source>
</evidence>
<accession>A0AA86W457</accession>
<dbReference type="PROSITE" id="PS50046">
    <property type="entry name" value="PHYTOCHROME_2"/>
    <property type="match status" value="1"/>
</dbReference>
<dbReference type="SUPFAM" id="SSF81383">
    <property type="entry name" value="F-box domain"/>
    <property type="match status" value="1"/>
</dbReference>
<dbReference type="Pfam" id="PF01590">
    <property type="entry name" value="GAF"/>
    <property type="match status" value="1"/>
</dbReference>
<evidence type="ECO:0000313" key="6">
    <source>
        <dbReference type="EMBL" id="CAJ1978097.1"/>
    </source>
</evidence>
<dbReference type="Gene3D" id="3.30.450.40">
    <property type="match status" value="1"/>
</dbReference>
<dbReference type="Gramene" id="rna-AYBTSS11_LOCUS30275">
    <property type="protein sequence ID" value="CAJ1978097.1"/>
    <property type="gene ID" value="gene-AYBTSS11_LOCUS30275"/>
</dbReference>
<keyword evidence="2" id="KW-0675">Receptor</keyword>
<dbReference type="InterPro" id="IPR029016">
    <property type="entry name" value="GAF-like_dom_sf"/>
</dbReference>
<name>A0AA86W457_9FABA</name>
<dbReference type="SUPFAM" id="SSF55781">
    <property type="entry name" value="GAF domain-like"/>
    <property type="match status" value="1"/>
</dbReference>
<dbReference type="PANTHER" id="PTHR31960:SF3">
    <property type="entry name" value="F-BOX PROTEIN PP2-A13"/>
    <property type="match status" value="1"/>
</dbReference>
<dbReference type="Pfam" id="PF00646">
    <property type="entry name" value="F-box"/>
    <property type="match status" value="1"/>
</dbReference>
<dbReference type="InterPro" id="IPR016132">
    <property type="entry name" value="Phyto_chromo_attachment"/>
</dbReference>
<evidence type="ECO:0000256" key="3">
    <source>
        <dbReference type="SAM" id="MobiDB-lite"/>
    </source>
</evidence>
<comment type="similarity">
    <text evidence="1">Belongs to the phytochrome family.</text>
</comment>
<evidence type="ECO:0008006" key="8">
    <source>
        <dbReference type="Google" id="ProtNLM"/>
    </source>
</evidence>
<dbReference type="InterPro" id="IPR036047">
    <property type="entry name" value="F-box-like_dom_sf"/>
</dbReference>
<protein>
    <recommendedName>
        <fullName evidence="8">F-box domain-containing protein</fullName>
    </recommendedName>
</protein>
<dbReference type="Proteomes" id="UP001189624">
    <property type="component" value="Chromosome 11"/>
</dbReference>
<sequence>MSLPPPVAPAPIPSSSAGAENIHAHTNNIAPSATSAPSPVDAPNPSPSPVIASTPSPGATLPSVSSVPSPLPLVSPTLPSSGGCSGGVVDRHGGGFKIVIDLEPARKRTPRCPSQLQSLPDGDVKLLCDTVVESVRELTGYDRVMVYKFHEDEHGEVVSESKRPDLKPYIGLHYPATDIPQASRVVQDEALVQPLCLVGSTLRATHGCHAQYMANMGSIASLVMAVIINGSSNSSSEADSDSECVELINSGSRSKFDFNSFSGFSSYVCDGDATPMRPRLGDLPESCVALLLMYLDPPDICMLARLSKAFRDASLAYFIWESKLPLNYKFIVDKALKDVSVQDSGKRDIYARLCRPNLFDNGTKEIWLDKRMGGMCMAISSQALRITGIDDT</sequence>
<feature type="region of interest" description="Disordered" evidence="3">
    <location>
        <begin position="1"/>
        <end position="68"/>
    </location>
</feature>
<reference evidence="6" key="1">
    <citation type="submission" date="2023-10" db="EMBL/GenBank/DDBJ databases">
        <authorList>
            <person name="Domelevo Entfellner J.-B."/>
        </authorList>
    </citation>
    <scope>NUCLEOTIDE SEQUENCE</scope>
</reference>
<dbReference type="PANTHER" id="PTHR31960">
    <property type="entry name" value="F-BOX PROTEIN PP2-A15"/>
    <property type="match status" value="1"/>
</dbReference>
<evidence type="ECO:0000259" key="5">
    <source>
        <dbReference type="PROSITE" id="PS50181"/>
    </source>
</evidence>
<feature type="domain" description="Phytochrome chromophore attachment site" evidence="4">
    <location>
        <begin position="123"/>
        <end position="231"/>
    </location>
</feature>
<keyword evidence="7" id="KW-1185">Reference proteome</keyword>